<evidence type="ECO:0000313" key="1">
    <source>
        <dbReference type="EMBL" id="OWL94819.1"/>
    </source>
</evidence>
<proteinExistence type="predicted"/>
<evidence type="ECO:0000313" key="2">
    <source>
        <dbReference type="Proteomes" id="UP000197208"/>
    </source>
</evidence>
<evidence type="ECO:0008006" key="3">
    <source>
        <dbReference type="Google" id="ProtNLM"/>
    </source>
</evidence>
<dbReference type="AlphaFoldDB" id="A0A246BIU4"/>
<dbReference type="OrthoDB" id="9813301at2"/>
<dbReference type="PANTHER" id="PTHR35788">
    <property type="entry name" value="EXPORTED PROTEIN-RELATED"/>
    <property type="match status" value="1"/>
</dbReference>
<organism evidence="1 2">
    <name type="scientific">Deinococcus indicus</name>
    <dbReference type="NCBI Taxonomy" id="223556"/>
    <lineage>
        <taxon>Bacteria</taxon>
        <taxon>Thermotogati</taxon>
        <taxon>Deinococcota</taxon>
        <taxon>Deinococci</taxon>
        <taxon>Deinococcales</taxon>
        <taxon>Deinococcaceae</taxon>
        <taxon>Deinococcus</taxon>
    </lineage>
</organism>
<protein>
    <recommendedName>
        <fullName evidence="3">Vancomycin resistance protein</fullName>
    </recommendedName>
</protein>
<dbReference type="EMBL" id="NHMK01000022">
    <property type="protein sequence ID" value="OWL94819.1"/>
    <property type="molecule type" value="Genomic_DNA"/>
</dbReference>
<dbReference type="InterPro" id="IPR007391">
    <property type="entry name" value="Vancomycin_resist_VanW"/>
</dbReference>
<name>A0A246BIU4_9DEIO</name>
<gene>
    <name evidence="1" type="ORF">CBQ26_14675</name>
</gene>
<dbReference type="Proteomes" id="UP000197208">
    <property type="component" value="Unassembled WGS sequence"/>
</dbReference>
<sequence length="362" mass="39495">MRWSAPEPRLVNGQVQRPTLHHSRTLTVPADAAAQVRRSGRLTPELRRDLDRAYAAVDARTPRDLRFSRAGRAWTAQARTGWTVDRAASDRAVLDALNAGRNSAPLRVNLTAPARSVAWAAARRITHLGSGTSSFTGSPDFRVQNIRVGASRVHGQWIEAGRELNFNALIGPVTAARGFVPGYVITGNRLSTEDGGGLCQVSTTVFRAAWTAGLPVTERHAHSYQVAYYGQPGLDAAVYAPAKNLRWRNDTPAPMLVQADWDTRTSRLNVHLFGQDDGRRIWTGTPEQSQVRPAPGPTFVSDPALNGDEARRIDMPAPGALVSVTRQVRLPGGKVRRDTLVSRYRPWGGVFAVAPGDGRLRN</sequence>
<reference evidence="1 2" key="1">
    <citation type="submission" date="2017-05" db="EMBL/GenBank/DDBJ databases">
        <title>De novo genome assembly of Deniococcus indicus strain DR1.</title>
        <authorList>
            <person name="Chauhan D."/>
            <person name="Yennamalli R.M."/>
            <person name="Priyadarshini R."/>
        </authorList>
    </citation>
    <scope>NUCLEOTIDE SEQUENCE [LARGE SCALE GENOMIC DNA]</scope>
    <source>
        <strain evidence="1 2">DR1</strain>
    </source>
</reference>
<keyword evidence="2" id="KW-1185">Reference proteome</keyword>
<dbReference type="Pfam" id="PF04294">
    <property type="entry name" value="VanW"/>
    <property type="match status" value="1"/>
</dbReference>
<comment type="caution">
    <text evidence="1">The sequence shown here is derived from an EMBL/GenBank/DDBJ whole genome shotgun (WGS) entry which is preliminary data.</text>
</comment>
<dbReference type="InterPro" id="IPR052913">
    <property type="entry name" value="Glycopeptide_resist_protein"/>
</dbReference>
<accession>A0A246BIU4</accession>
<dbReference type="PANTHER" id="PTHR35788:SF1">
    <property type="entry name" value="EXPORTED PROTEIN"/>
    <property type="match status" value="1"/>
</dbReference>